<feature type="binding site" evidence="12">
    <location>
        <position position="190"/>
    </location>
    <ligand>
        <name>Ca(2+)</name>
        <dbReference type="ChEBI" id="CHEBI:29108"/>
        <label>3</label>
    </ligand>
</feature>
<dbReference type="GO" id="GO:0030198">
    <property type="term" value="P:extracellular matrix organization"/>
    <property type="evidence" value="ECO:0007669"/>
    <property type="project" value="TreeGrafter"/>
</dbReference>
<evidence type="ECO:0000256" key="11">
    <source>
        <dbReference type="PIRSR" id="PIRSR001191-2"/>
    </source>
</evidence>
<dbReference type="GO" id="GO:0004222">
    <property type="term" value="F:metalloendopeptidase activity"/>
    <property type="evidence" value="ECO:0007669"/>
    <property type="project" value="InterPro"/>
</dbReference>
<dbReference type="AlphaFoldDB" id="A0A226D711"/>
<dbReference type="PROSITE" id="PS51642">
    <property type="entry name" value="HEMOPEXIN_2"/>
    <property type="match status" value="3"/>
</dbReference>
<dbReference type="Proteomes" id="UP000198287">
    <property type="component" value="Unassembled WGS sequence"/>
</dbReference>
<evidence type="ECO:0000256" key="3">
    <source>
        <dbReference type="ARBA" id="ARBA00022723"/>
    </source>
</evidence>
<organism evidence="17 18">
    <name type="scientific">Folsomia candida</name>
    <name type="common">Springtail</name>
    <dbReference type="NCBI Taxonomy" id="158441"/>
    <lineage>
        <taxon>Eukaryota</taxon>
        <taxon>Metazoa</taxon>
        <taxon>Ecdysozoa</taxon>
        <taxon>Arthropoda</taxon>
        <taxon>Hexapoda</taxon>
        <taxon>Collembola</taxon>
        <taxon>Entomobryomorpha</taxon>
        <taxon>Isotomoidea</taxon>
        <taxon>Isotomidae</taxon>
        <taxon>Proisotominae</taxon>
        <taxon>Folsomia</taxon>
    </lineage>
</organism>
<dbReference type="PANTHER" id="PTHR10201">
    <property type="entry name" value="MATRIX METALLOPROTEINASE"/>
    <property type="match status" value="1"/>
</dbReference>
<evidence type="ECO:0000313" key="18">
    <source>
        <dbReference type="Proteomes" id="UP000198287"/>
    </source>
</evidence>
<dbReference type="FunFam" id="3.40.390.10:FF:000022">
    <property type="entry name" value="Matrix metalloproteinase 1, isoform C"/>
    <property type="match status" value="1"/>
</dbReference>
<dbReference type="Gene3D" id="3.40.390.10">
    <property type="entry name" value="Collagenase (Catalytic Domain)"/>
    <property type="match status" value="1"/>
</dbReference>
<evidence type="ECO:0000259" key="16">
    <source>
        <dbReference type="SMART" id="SM00235"/>
    </source>
</evidence>
<keyword evidence="12" id="KW-0106">Calcium</keyword>
<dbReference type="GO" id="GO:0031012">
    <property type="term" value="C:extracellular matrix"/>
    <property type="evidence" value="ECO:0007669"/>
    <property type="project" value="InterPro"/>
</dbReference>
<evidence type="ECO:0000256" key="14">
    <source>
        <dbReference type="PROSITE-ProRule" id="PRU01011"/>
    </source>
</evidence>
<gene>
    <name evidence="17" type="ORF">Fcan01_24788</name>
</gene>
<dbReference type="CDD" id="cd04278">
    <property type="entry name" value="ZnMc_MMP"/>
    <property type="match status" value="1"/>
</dbReference>
<feature type="binding site" evidence="12">
    <location>
        <position position="185"/>
    </location>
    <ligand>
        <name>Zn(2+)</name>
        <dbReference type="ChEBI" id="CHEBI:29105"/>
        <label>1</label>
    </ligand>
</feature>
<feature type="binding site" evidence="12">
    <location>
        <position position="139"/>
    </location>
    <ligand>
        <name>Ca(2+)</name>
        <dbReference type="ChEBI" id="CHEBI:29108"/>
        <label>1</label>
    </ligand>
</feature>
<dbReference type="InterPro" id="IPR036365">
    <property type="entry name" value="PGBD-like_sf"/>
</dbReference>
<feature type="binding site" evidence="12">
    <location>
        <position position="183"/>
    </location>
    <ligand>
        <name>Zn(2+)</name>
        <dbReference type="ChEBI" id="CHEBI:29105"/>
        <label>1</label>
    </ligand>
</feature>
<name>A0A226D711_FOLCA</name>
<evidence type="ECO:0000256" key="10">
    <source>
        <dbReference type="PIRSR" id="PIRSR001191-1"/>
    </source>
</evidence>
<dbReference type="InterPro" id="IPR036375">
    <property type="entry name" value="Hemopexin-like_dom_sf"/>
</dbReference>
<feature type="chain" id="PRO_5013370747" evidence="15">
    <location>
        <begin position="20"/>
        <end position="483"/>
    </location>
</feature>
<dbReference type="EMBL" id="LNIX01000033">
    <property type="protein sequence ID" value="OXA40517.1"/>
    <property type="molecule type" value="Genomic_DNA"/>
</dbReference>
<evidence type="ECO:0000256" key="5">
    <source>
        <dbReference type="ARBA" id="ARBA00022737"/>
    </source>
</evidence>
<dbReference type="GO" id="GO:0005615">
    <property type="term" value="C:extracellular space"/>
    <property type="evidence" value="ECO:0007669"/>
    <property type="project" value="TreeGrafter"/>
</dbReference>
<dbReference type="PRINTS" id="PR00138">
    <property type="entry name" value="MATRIXIN"/>
</dbReference>
<feature type="short sequence motif" description="Cysteine switch" evidence="13">
    <location>
        <begin position="85"/>
        <end position="99"/>
    </location>
</feature>
<evidence type="ECO:0000256" key="2">
    <source>
        <dbReference type="ARBA" id="ARBA00022670"/>
    </source>
</evidence>
<dbReference type="PIRSF" id="PIRSF001191">
    <property type="entry name" value="Peptidase_M10A_matrix"/>
    <property type="match status" value="1"/>
</dbReference>
<dbReference type="Pfam" id="PF00045">
    <property type="entry name" value="Hemopexin"/>
    <property type="match status" value="3"/>
</dbReference>
<feature type="binding site" evidence="12">
    <location>
        <position position="205"/>
    </location>
    <ligand>
        <name>Ca(2+)</name>
        <dbReference type="ChEBI" id="CHEBI:29108"/>
        <label>2</label>
    </ligand>
</feature>
<evidence type="ECO:0000256" key="15">
    <source>
        <dbReference type="SAM" id="SignalP"/>
    </source>
</evidence>
<keyword evidence="5" id="KW-0677">Repeat</keyword>
<feature type="repeat" description="Hemopexin" evidence="14">
    <location>
        <begin position="427"/>
        <end position="481"/>
    </location>
</feature>
<feature type="binding site" description="in inhibited form" evidence="12">
    <location>
        <position position="87"/>
    </location>
    <ligand>
        <name>Zn(2+)</name>
        <dbReference type="ChEBI" id="CHEBI:29105"/>
        <label>2</label>
        <note>catalytic</note>
    </ligand>
</feature>
<dbReference type="SMART" id="SM00235">
    <property type="entry name" value="ZnMc"/>
    <property type="match status" value="1"/>
</dbReference>
<proteinExistence type="inferred from homology"/>
<dbReference type="InterPro" id="IPR018487">
    <property type="entry name" value="Hemopexin-like_repeat"/>
</dbReference>
<dbReference type="PANTHER" id="PTHR10201:SF291">
    <property type="entry name" value="MATRIX METALLOPROTEINASE 1, ISOFORM C-RELATED"/>
    <property type="match status" value="1"/>
</dbReference>
<evidence type="ECO:0000256" key="4">
    <source>
        <dbReference type="ARBA" id="ARBA00022729"/>
    </source>
</evidence>
<dbReference type="SMART" id="SM00120">
    <property type="entry name" value="HX"/>
    <property type="match status" value="4"/>
</dbReference>
<feature type="binding site" evidence="12">
    <location>
        <position position="211"/>
    </location>
    <ligand>
        <name>Ca(2+)</name>
        <dbReference type="ChEBI" id="CHEBI:29108"/>
        <label>3</label>
    </ligand>
</feature>
<evidence type="ECO:0000313" key="17">
    <source>
        <dbReference type="EMBL" id="OXA40517.1"/>
    </source>
</evidence>
<evidence type="ECO:0000256" key="1">
    <source>
        <dbReference type="ARBA" id="ARBA00010370"/>
    </source>
</evidence>
<protein>
    <submittedName>
        <fullName evidence="17">Matrix metalloproteinase-24</fullName>
    </submittedName>
</protein>
<dbReference type="InterPro" id="IPR000585">
    <property type="entry name" value="Hemopexin-like_dom"/>
</dbReference>
<feature type="signal peptide" evidence="15">
    <location>
        <begin position="1"/>
        <end position="19"/>
    </location>
</feature>
<evidence type="ECO:0000256" key="8">
    <source>
        <dbReference type="ARBA" id="ARBA00023049"/>
    </source>
</evidence>
<dbReference type="InterPro" id="IPR006026">
    <property type="entry name" value="Peptidase_Metallo"/>
</dbReference>
<dbReference type="Pfam" id="PF00413">
    <property type="entry name" value="Peptidase_M10"/>
    <property type="match status" value="1"/>
</dbReference>
<feature type="binding site" evidence="11">
    <location>
        <position position="232"/>
    </location>
    <ligand>
        <name>Zn(2+)</name>
        <dbReference type="ChEBI" id="CHEBI:29105"/>
        <label>2</label>
        <note>catalytic</note>
    </ligand>
</feature>
<evidence type="ECO:0000256" key="7">
    <source>
        <dbReference type="ARBA" id="ARBA00022833"/>
    </source>
</evidence>
<feature type="binding site" evidence="12">
    <location>
        <position position="198"/>
    </location>
    <ligand>
        <name>Zn(2+)</name>
        <dbReference type="ChEBI" id="CHEBI:29105"/>
        <label>1</label>
    </ligand>
</feature>
<keyword evidence="8" id="KW-0482">Metalloprotease</keyword>
<feature type="active site" evidence="10">
    <location>
        <position position="233"/>
    </location>
</feature>
<dbReference type="OrthoDB" id="406838at2759"/>
<sequence length="483" mass="54894">MIKFRYLLICGVAASISSAAPVSSPGLDPIKYLQNFGWLDITSIDDTLTLDSDQVITALQNFQAFAAIPQTGKVDATTVNVMTLPRCGETDTDIVDEDVETVDRSQGHKVLRRNKRFVLQGTRWKTRELKYNISKYTNDISHDEVDKIISSAFRQWENVANISFFKATQGKIHIDIRFEKRYHNDEETFDGPGGTTAHAYFPIYGGNVHFDDDEAWTTGQDSGVNLFQVATHEIGHSLGLEHSDVQESVMAPFYRTFRTDFKLYQDDILAIQALYGKRVLTICDNVKVDAATTMIDGNTYLFTGTFVYLLTKENEMSLESPTAIMVAFPGLPNNLDAAFTRSNGVSYFFKGDEFWRVTNMTVETDTFPKQISEYFPGVPTPIDAAFVYSIDENIYFFKDSQFWKYNHRIAPPVSDPKPIYMWPGIPENGLDAAVSLSDSYGNNFTYFFKDNQYWKFNDKAYSVFLSQPPYPKRVSTHLFGCRE</sequence>
<feature type="binding site" evidence="12">
    <location>
        <position position="338"/>
    </location>
    <ligand>
        <name>Ca(2+)</name>
        <dbReference type="ChEBI" id="CHEBI:29108"/>
        <label>5</label>
    </ligand>
</feature>
<comment type="similarity">
    <text evidence="1">Belongs to the peptidase M10A family.</text>
</comment>
<dbReference type="Gene3D" id="2.110.10.10">
    <property type="entry name" value="Hemopexin-like domain"/>
    <property type="match status" value="1"/>
</dbReference>
<feature type="binding site" evidence="12">
    <location>
        <position position="214"/>
    </location>
    <ligand>
        <name>Ca(2+)</name>
        <dbReference type="ChEBI" id="CHEBI:29108"/>
        <label>3</label>
    </ligand>
</feature>
<keyword evidence="9" id="KW-0865">Zymogen</keyword>
<dbReference type="SUPFAM" id="SSF55486">
    <property type="entry name" value="Metalloproteases ('zincins'), catalytic domain"/>
    <property type="match status" value="1"/>
</dbReference>
<feature type="binding site" evidence="11">
    <location>
        <position position="242"/>
    </location>
    <ligand>
        <name>Zn(2+)</name>
        <dbReference type="ChEBI" id="CHEBI:29105"/>
        <label>2</label>
        <note>catalytic</note>
    </ligand>
</feature>
<comment type="caution">
    <text evidence="17">The sequence shown here is derived from an EMBL/GenBank/DDBJ whole genome shotgun (WGS) entry which is preliminary data.</text>
</comment>
<dbReference type="GO" id="GO:0006508">
    <property type="term" value="P:proteolysis"/>
    <property type="evidence" value="ECO:0007669"/>
    <property type="project" value="UniProtKB-KW"/>
</dbReference>
<feature type="binding site" evidence="12">
    <location>
        <position position="212"/>
    </location>
    <ligand>
        <name>Ca(2+)</name>
        <dbReference type="ChEBI" id="CHEBI:29108"/>
        <label>1</label>
    </ligand>
</feature>
<keyword evidence="3 11" id="KW-0479">Metal-binding</keyword>
<feature type="binding site" evidence="12">
    <location>
        <position position="209"/>
    </location>
    <ligand>
        <name>Zn(2+)</name>
        <dbReference type="ChEBI" id="CHEBI:29105"/>
        <label>1</label>
    </ligand>
</feature>
<feature type="binding site" evidence="12">
    <location>
        <position position="336"/>
    </location>
    <ligand>
        <name>Ca(2+)</name>
        <dbReference type="ChEBI" id="CHEBI:29108"/>
        <label>4</label>
    </ligand>
</feature>
<feature type="binding site" evidence="11">
    <location>
        <position position="236"/>
    </location>
    <ligand>
        <name>Zn(2+)</name>
        <dbReference type="ChEBI" id="CHEBI:29105"/>
        <label>2</label>
        <note>catalytic</note>
    </ligand>
</feature>
<feature type="repeat" description="Hemopexin" evidence="14">
    <location>
        <begin position="332"/>
        <end position="378"/>
    </location>
</feature>
<keyword evidence="7 11" id="KW-0862">Zinc</keyword>
<dbReference type="GO" id="GO:0008270">
    <property type="term" value="F:zinc ion binding"/>
    <property type="evidence" value="ECO:0007669"/>
    <property type="project" value="InterPro"/>
</dbReference>
<feature type="binding site" evidence="12">
    <location>
        <position position="214"/>
    </location>
    <ligand>
        <name>Ca(2+)</name>
        <dbReference type="ChEBI" id="CHEBI:29108"/>
        <label>1</label>
    </ligand>
</feature>
<feature type="repeat" description="Hemopexin" evidence="14">
    <location>
        <begin position="379"/>
        <end position="425"/>
    </location>
</feature>
<dbReference type="InterPro" id="IPR001818">
    <property type="entry name" value="Pept_M10_metallopeptidase"/>
</dbReference>
<reference evidence="17 18" key="1">
    <citation type="submission" date="2015-12" db="EMBL/GenBank/DDBJ databases">
        <title>The genome of Folsomia candida.</title>
        <authorList>
            <person name="Faddeeva A."/>
            <person name="Derks M.F."/>
            <person name="Anvar Y."/>
            <person name="Smit S."/>
            <person name="Van Straalen N."/>
            <person name="Roelofs D."/>
        </authorList>
    </citation>
    <scope>NUCLEOTIDE SEQUENCE [LARGE SCALE GENOMIC DNA]</scope>
    <source>
        <strain evidence="17 18">VU population</strain>
        <tissue evidence="17">Whole body</tissue>
    </source>
</reference>
<dbReference type="SUPFAM" id="SSF47090">
    <property type="entry name" value="PGBD-like"/>
    <property type="match status" value="1"/>
</dbReference>
<dbReference type="SUPFAM" id="SSF50923">
    <property type="entry name" value="Hemopexin-like domain"/>
    <property type="match status" value="1"/>
</dbReference>
<keyword evidence="2" id="KW-0645">Protease</keyword>
<dbReference type="InterPro" id="IPR021190">
    <property type="entry name" value="Pept_M10A"/>
</dbReference>
<evidence type="ECO:0000256" key="12">
    <source>
        <dbReference type="PIRSR" id="PIRSR621190-2"/>
    </source>
</evidence>
<dbReference type="CDD" id="cd00094">
    <property type="entry name" value="HX"/>
    <property type="match status" value="1"/>
</dbReference>
<evidence type="ECO:0000256" key="13">
    <source>
        <dbReference type="PIRSR" id="PIRSR621190-5"/>
    </source>
</evidence>
<feature type="binding site" evidence="12">
    <location>
        <position position="431"/>
    </location>
    <ligand>
        <name>Ca(2+)</name>
        <dbReference type="ChEBI" id="CHEBI:29108"/>
        <label>4</label>
    </ligand>
</feature>
<dbReference type="InterPro" id="IPR033739">
    <property type="entry name" value="M10A_MMP"/>
</dbReference>
<comment type="cofactor">
    <cofactor evidence="12">
        <name>Ca(2+)</name>
        <dbReference type="ChEBI" id="CHEBI:29108"/>
    </cofactor>
    <text evidence="12">Can bind about 5 Ca(2+) ions per subunit.</text>
</comment>
<feature type="domain" description="Peptidase metallopeptidase" evidence="16">
    <location>
        <begin position="120"/>
        <end position="277"/>
    </location>
</feature>
<evidence type="ECO:0000256" key="6">
    <source>
        <dbReference type="ARBA" id="ARBA00022801"/>
    </source>
</evidence>
<feature type="binding site" evidence="12">
    <location>
        <position position="191"/>
    </location>
    <ligand>
        <name>Ca(2+)</name>
        <dbReference type="ChEBI" id="CHEBI:29108"/>
        <label>3</label>
    </ligand>
</feature>
<dbReference type="GO" id="GO:0030574">
    <property type="term" value="P:collagen catabolic process"/>
    <property type="evidence" value="ECO:0007669"/>
    <property type="project" value="TreeGrafter"/>
</dbReference>
<evidence type="ECO:0000256" key="9">
    <source>
        <dbReference type="ARBA" id="ARBA00023145"/>
    </source>
</evidence>
<keyword evidence="4 15" id="KW-0732">Signal</keyword>
<dbReference type="OMA" id="MWSENAN"/>
<feature type="binding site" evidence="12">
    <location>
        <position position="385"/>
    </location>
    <ligand>
        <name>Ca(2+)</name>
        <dbReference type="ChEBI" id="CHEBI:29108"/>
        <label>5</label>
    </ligand>
</feature>
<keyword evidence="6" id="KW-0378">Hydrolase</keyword>
<accession>A0A226D711</accession>
<dbReference type="InterPro" id="IPR024079">
    <property type="entry name" value="MetalloPept_cat_dom_sf"/>
</dbReference>
<feature type="binding site" evidence="12">
    <location>
        <position position="250"/>
    </location>
    <ligand>
        <name>Zn(2+)</name>
        <dbReference type="ChEBI" id="CHEBI:29105"/>
        <label>2</label>
        <note>catalytic</note>
    </ligand>
</feature>
<comment type="cofactor">
    <cofactor evidence="12">
        <name>Zn(2+)</name>
        <dbReference type="ChEBI" id="CHEBI:29105"/>
    </cofactor>
    <text evidence="12">Binds 2 Zn(2+) ions per subunit.</text>
</comment>
<keyword evidence="18" id="KW-1185">Reference proteome</keyword>